<comment type="similarity">
    <text evidence="1">Belongs to the CdaR family.</text>
</comment>
<evidence type="ECO:0000259" key="3">
    <source>
        <dbReference type="Pfam" id="PF17853"/>
    </source>
</evidence>
<evidence type="ECO:0000313" key="4">
    <source>
        <dbReference type="EMBL" id="SHN57481.1"/>
    </source>
</evidence>
<gene>
    <name evidence="4" type="ORF">SAMN02745215_00798</name>
</gene>
<dbReference type="RefSeq" id="WP_072771375.1">
    <property type="nucleotide sequence ID" value="NZ_FRDN01000004.1"/>
</dbReference>
<organism evidence="4 5">
    <name type="scientific">Desulfitobacterium chlororespirans DSM 11544</name>
    <dbReference type="NCBI Taxonomy" id="1121395"/>
    <lineage>
        <taxon>Bacteria</taxon>
        <taxon>Bacillati</taxon>
        <taxon>Bacillota</taxon>
        <taxon>Clostridia</taxon>
        <taxon>Eubacteriales</taxon>
        <taxon>Desulfitobacteriaceae</taxon>
        <taxon>Desulfitobacterium</taxon>
    </lineage>
</organism>
<protein>
    <submittedName>
        <fullName evidence="4">PucR C-terminal helix-turn-helix domain-containing protein</fullName>
    </submittedName>
</protein>
<keyword evidence="5" id="KW-1185">Reference proteome</keyword>
<dbReference type="EMBL" id="FRDN01000004">
    <property type="protein sequence ID" value="SHN57481.1"/>
    <property type="molecule type" value="Genomic_DNA"/>
</dbReference>
<accession>A0A1M7SG76</accession>
<dbReference type="PANTHER" id="PTHR33744">
    <property type="entry name" value="CARBOHYDRATE DIACID REGULATOR"/>
    <property type="match status" value="1"/>
</dbReference>
<feature type="domain" description="CdaR GGDEF-like" evidence="3">
    <location>
        <begin position="281"/>
        <end position="394"/>
    </location>
</feature>
<proteinExistence type="inferred from homology"/>
<dbReference type="Proteomes" id="UP000184010">
    <property type="component" value="Unassembled WGS sequence"/>
</dbReference>
<dbReference type="InterPro" id="IPR051448">
    <property type="entry name" value="CdaR-like_regulators"/>
</dbReference>
<reference evidence="5" key="1">
    <citation type="submission" date="2016-12" db="EMBL/GenBank/DDBJ databases">
        <authorList>
            <person name="Varghese N."/>
            <person name="Submissions S."/>
        </authorList>
    </citation>
    <scope>NUCLEOTIDE SEQUENCE [LARGE SCALE GENOMIC DNA]</scope>
    <source>
        <strain evidence="5">DSM 11544</strain>
    </source>
</reference>
<dbReference type="Pfam" id="PF17853">
    <property type="entry name" value="GGDEF_2"/>
    <property type="match status" value="1"/>
</dbReference>
<evidence type="ECO:0000259" key="2">
    <source>
        <dbReference type="Pfam" id="PF13556"/>
    </source>
</evidence>
<dbReference type="Gene3D" id="1.10.10.2840">
    <property type="entry name" value="PucR C-terminal helix-turn-helix domain"/>
    <property type="match status" value="1"/>
</dbReference>
<name>A0A1M7SG76_9FIRM</name>
<dbReference type="PROSITE" id="PS51257">
    <property type="entry name" value="PROKAR_LIPOPROTEIN"/>
    <property type="match status" value="1"/>
</dbReference>
<dbReference type="InterPro" id="IPR025736">
    <property type="entry name" value="PucR_C-HTH_dom"/>
</dbReference>
<evidence type="ECO:0000256" key="1">
    <source>
        <dbReference type="ARBA" id="ARBA00006754"/>
    </source>
</evidence>
<dbReference type="InterPro" id="IPR041522">
    <property type="entry name" value="CdaR_GGDEF"/>
</dbReference>
<sequence length="514" mass="59532">MKMDVFASALSAYGPQLTIGCRESASFKSVKIFSDQDRFFNPEILYAGRISDLGRLDFLPQGINFLCIEDEPNRRVTLENAHLNFITVPPVHDLCIMVNLAQDALKDSLREASCWEKLLSAVTHRESAQKMVDIAAELLGNPVIFSDSSTKLIARSNFDQGDSLLWSEHSQYGYFSYETMQSEKYKRMLQKMDNIVRPVLLEKEMSDYDSITGKVLVDNILIGRISVLNAIQPFRNDDIDIVDRLCHILAYHLRQDNFYKFVKDARRESFLRDLIDNCYSDKEEIDQRKMSVGLKLDGLYCVLVVEMRDWDNPNTLQNIRFEIKAFLPPGNSLIYNNKIVYLLNKELLFSPYYDQGPLMKYLTENKLSIGISRNLKDLKNLPELYRQSVDALKIGAYLNSNELIYDYDEYALYHLFHSLSTKVNIGGFCHPALVKLMEYDRRNKSNFTKTLYAYLKQNGNQSATAAELYIHRTSLIYRINKIEEIMDLPLDDALIRSHLYTSFQIIEILERKAF</sequence>
<evidence type="ECO:0000313" key="5">
    <source>
        <dbReference type="Proteomes" id="UP000184010"/>
    </source>
</evidence>
<dbReference type="InterPro" id="IPR042070">
    <property type="entry name" value="PucR_C-HTH_sf"/>
</dbReference>
<dbReference type="PANTHER" id="PTHR33744:SF1">
    <property type="entry name" value="DNA-BINDING TRANSCRIPTIONAL ACTIVATOR ADER"/>
    <property type="match status" value="1"/>
</dbReference>
<dbReference type="AlphaFoldDB" id="A0A1M7SG76"/>
<dbReference type="Pfam" id="PF13556">
    <property type="entry name" value="HTH_30"/>
    <property type="match status" value="1"/>
</dbReference>
<dbReference type="STRING" id="1121395.SAMN02745215_00798"/>
<feature type="domain" description="PucR C-terminal helix-turn-helix" evidence="2">
    <location>
        <begin position="449"/>
        <end position="504"/>
    </location>
</feature>